<proteinExistence type="predicted"/>
<dbReference type="EMBL" id="KY290955">
    <property type="protein sequence ID" value="APU01626.1"/>
    <property type="molecule type" value="Genomic_DNA"/>
</dbReference>
<organism evidence="1 2">
    <name type="scientific">Aeromonas phage 65.2</name>
    <dbReference type="NCBI Taxonomy" id="1932896"/>
    <lineage>
        <taxon>Viruses</taxon>
        <taxon>Duplodnaviria</taxon>
        <taxon>Heunggongvirae</taxon>
        <taxon>Uroviricota</taxon>
        <taxon>Caudoviricetes</taxon>
        <taxon>Pantevenvirales</taxon>
        <taxon>Straboviridae</taxon>
        <taxon>Emmerichvirinae</taxon>
        <taxon>Ishigurovirus</taxon>
        <taxon>Ishigurovirus osborne</taxon>
    </lineage>
</organism>
<reference evidence="1 2" key="1">
    <citation type="journal article" date="2017" name="Sci. Rep.">
        <title>Characterization and diversity of phages infecting Aeromonas salmonicida subsp. salmonicida.</title>
        <authorList>
            <person name="Vincent A.T."/>
            <person name="Paquet V.E."/>
            <person name="Bernatchez A."/>
            <person name="Tremblay D.M."/>
            <person name="Moineau S."/>
            <person name="Charette S.J."/>
        </authorList>
    </citation>
    <scope>NUCLEOTIDE SEQUENCE [LARGE SCALE GENOMIC DNA]</scope>
</reference>
<dbReference type="Proteomes" id="UP000225215">
    <property type="component" value="Segment"/>
</dbReference>
<evidence type="ECO:0000313" key="2">
    <source>
        <dbReference type="Proteomes" id="UP000225215"/>
    </source>
</evidence>
<sequence length="115" mass="13446">MLNQRFTIKRDFEDFPKVFPEMVVGASFTVTKLDGDNVCYGGIVSIMMDSGTEYNIDNHPECWCFYTDMMVKDYLNPAEPLHTDPMNTDLMMEWKKKERELIEALETHRKNIPSV</sequence>
<accession>A0A219YCA0</accession>
<protein>
    <submittedName>
        <fullName evidence="1">Uncharacterized protein</fullName>
    </submittedName>
</protein>
<dbReference type="Pfam" id="PF10465">
    <property type="entry name" value="Inhibitor_I24"/>
    <property type="match status" value="1"/>
</dbReference>
<name>A0A219YCA0_9CAUD</name>
<evidence type="ECO:0000313" key="1">
    <source>
        <dbReference type="EMBL" id="APU01626.1"/>
    </source>
</evidence>
<dbReference type="InterPro" id="IPR019506">
    <property type="entry name" value="Pept-inhibitor_PinA"/>
</dbReference>